<dbReference type="SUPFAM" id="SSF140111">
    <property type="entry name" value="Endosomal sorting complex assembly domain"/>
    <property type="match status" value="1"/>
</dbReference>
<feature type="region of interest" description="Disordered" evidence="10">
    <location>
        <begin position="1"/>
        <end position="107"/>
    </location>
</feature>
<keyword evidence="5 8" id="KW-0653">Protein transport</keyword>
<dbReference type="Pfam" id="PF07200">
    <property type="entry name" value="Mod_r"/>
    <property type="match status" value="1"/>
</dbReference>
<dbReference type="GO" id="GO:0043162">
    <property type="term" value="P:ubiquitin-dependent protein catabolic process via the multivesicular body sorting pathway"/>
    <property type="evidence" value="ECO:0007669"/>
    <property type="project" value="TreeGrafter"/>
</dbReference>
<evidence type="ECO:0000256" key="4">
    <source>
        <dbReference type="ARBA" id="ARBA00022753"/>
    </source>
</evidence>
<protein>
    <recommendedName>
        <fullName evidence="11">VPS37 C-terminal domain-containing protein</fullName>
    </recommendedName>
</protein>
<feature type="compositionally biased region" description="Low complexity" evidence="10">
    <location>
        <begin position="176"/>
        <end position="189"/>
    </location>
</feature>
<dbReference type="InterPro" id="IPR029012">
    <property type="entry name" value="Helix_hairpin_bin_sf"/>
</dbReference>
<dbReference type="eggNOG" id="KOG3270">
    <property type="taxonomic scope" value="Eukaryota"/>
</dbReference>
<feature type="domain" description="VPS37 C-terminal" evidence="11">
    <location>
        <begin position="272"/>
        <end position="352"/>
    </location>
</feature>
<dbReference type="EnsemblPlants" id="ORUFI03G06220.1">
    <property type="protein sequence ID" value="ORUFI03G06220.1"/>
    <property type="gene ID" value="ORUFI03G06220"/>
</dbReference>
<keyword evidence="13" id="KW-1185">Reference proteome</keyword>
<comment type="similarity">
    <text evidence="2">Belongs to the VPS37 family.</text>
</comment>
<dbReference type="AlphaFoldDB" id="A0A0E0NQR1"/>
<dbReference type="InterPro" id="IPR009851">
    <property type="entry name" value="Mod_r"/>
</dbReference>
<accession>A0A0E0NQR1</accession>
<evidence type="ECO:0000256" key="7">
    <source>
        <dbReference type="ARBA" id="ARBA00061953"/>
    </source>
</evidence>
<dbReference type="GO" id="GO:0006623">
    <property type="term" value="P:protein targeting to vacuole"/>
    <property type="evidence" value="ECO:0007669"/>
    <property type="project" value="TreeGrafter"/>
</dbReference>
<keyword evidence="3 8" id="KW-0813">Transport</keyword>
<keyword evidence="9" id="KW-0175">Coiled coil</keyword>
<evidence type="ECO:0000313" key="13">
    <source>
        <dbReference type="Proteomes" id="UP000008022"/>
    </source>
</evidence>
<feature type="compositionally biased region" description="Low complexity" evidence="10">
    <location>
        <begin position="33"/>
        <end position="45"/>
    </location>
</feature>
<feature type="compositionally biased region" description="Low complexity" evidence="10">
    <location>
        <begin position="130"/>
        <end position="166"/>
    </location>
</feature>
<evidence type="ECO:0000259" key="11">
    <source>
        <dbReference type="PROSITE" id="PS51314"/>
    </source>
</evidence>
<evidence type="ECO:0000256" key="6">
    <source>
        <dbReference type="ARBA" id="ARBA00055844"/>
    </source>
</evidence>
<dbReference type="OMA" id="ECEAMDE"/>
<dbReference type="PANTHER" id="PTHR13678:SF2">
    <property type="entry name" value="VACUOLAR PROTEIN SORTING-ASSOCIATED PROTEIN 37A"/>
    <property type="match status" value="1"/>
</dbReference>
<evidence type="ECO:0000256" key="1">
    <source>
        <dbReference type="ARBA" id="ARBA00004177"/>
    </source>
</evidence>
<dbReference type="InterPro" id="IPR037202">
    <property type="entry name" value="ESCRT_assembly_dom"/>
</dbReference>
<comment type="subcellular location">
    <subcellularLocation>
        <location evidence="1">Endosome</location>
    </subcellularLocation>
</comment>
<reference evidence="13" key="1">
    <citation type="submission" date="2013-06" db="EMBL/GenBank/DDBJ databases">
        <authorList>
            <person name="Zhao Q."/>
        </authorList>
    </citation>
    <scope>NUCLEOTIDE SEQUENCE</scope>
    <source>
        <strain evidence="13">cv. W1943</strain>
    </source>
</reference>
<feature type="compositionally biased region" description="Polar residues" evidence="10">
    <location>
        <begin position="67"/>
        <end position="76"/>
    </location>
</feature>
<evidence type="ECO:0000256" key="8">
    <source>
        <dbReference type="PROSITE-ProRule" id="PRU00646"/>
    </source>
</evidence>
<evidence type="ECO:0000256" key="3">
    <source>
        <dbReference type="ARBA" id="ARBA00022448"/>
    </source>
</evidence>
<dbReference type="PROSITE" id="PS51314">
    <property type="entry name" value="VPS37_C"/>
    <property type="match status" value="1"/>
</dbReference>
<dbReference type="Proteomes" id="UP000008022">
    <property type="component" value="Unassembled WGS sequence"/>
</dbReference>
<dbReference type="Gene3D" id="1.10.287.660">
    <property type="entry name" value="Helix hairpin bin"/>
    <property type="match status" value="1"/>
</dbReference>
<evidence type="ECO:0000256" key="5">
    <source>
        <dbReference type="ARBA" id="ARBA00022927"/>
    </source>
</evidence>
<dbReference type="FunFam" id="1.10.287.660:FF:000005">
    <property type="entry name" value="Vacuolar protein-sorting-associated protein 37 homolog 1"/>
    <property type="match status" value="1"/>
</dbReference>
<feature type="coiled-coil region" evidence="9">
    <location>
        <begin position="225"/>
        <end position="315"/>
    </location>
</feature>
<proteinExistence type="inferred from homology"/>
<dbReference type="Gramene" id="ORUFI03G06220.1">
    <property type="protein sequence ID" value="ORUFI03G06220.1"/>
    <property type="gene ID" value="ORUFI03G06220"/>
</dbReference>
<comment type="function">
    <text evidence="6">Component of the ESCRT-I complex (endosomal sorting complex required for transport I), a regulator of vesicular trafficking process. Required for the sorting of endocytic ubiquitinated cargos into multivesicular bodies (MVBs).</text>
</comment>
<reference evidence="12" key="2">
    <citation type="submission" date="2015-06" db="UniProtKB">
        <authorList>
            <consortium name="EnsemblPlants"/>
        </authorList>
    </citation>
    <scope>IDENTIFICATION</scope>
</reference>
<organism evidence="12 13">
    <name type="scientific">Oryza rufipogon</name>
    <name type="common">Brownbeard rice</name>
    <name type="synonym">Asian wild rice</name>
    <dbReference type="NCBI Taxonomy" id="4529"/>
    <lineage>
        <taxon>Eukaryota</taxon>
        <taxon>Viridiplantae</taxon>
        <taxon>Streptophyta</taxon>
        <taxon>Embryophyta</taxon>
        <taxon>Tracheophyta</taxon>
        <taxon>Spermatophyta</taxon>
        <taxon>Magnoliopsida</taxon>
        <taxon>Liliopsida</taxon>
        <taxon>Poales</taxon>
        <taxon>Poaceae</taxon>
        <taxon>BOP clade</taxon>
        <taxon>Oryzoideae</taxon>
        <taxon>Oryzeae</taxon>
        <taxon>Oryzinae</taxon>
        <taxon>Oryza</taxon>
    </lineage>
</organism>
<dbReference type="PANTHER" id="PTHR13678">
    <property type="entry name" value="VACUOLAR PROTEIN SORTING-ASSOCIATED PROTEIN 37"/>
    <property type="match status" value="1"/>
</dbReference>
<evidence type="ECO:0000256" key="9">
    <source>
        <dbReference type="SAM" id="Coils"/>
    </source>
</evidence>
<comment type="subunit">
    <text evidence="7">Component of the endosomal sorting required for transport complex I (ESCRT-I), composed of ELC, VPS28 and VPS37. Interacts with ELC.</text>
</comment>
<dbReference type="STRING" id="4529.A0A0E0NQR1"/>
<keyword evidence="4" id="KW-0967">Endosome</keyword>
<dbReference type="GO" id="GO:0000813">
    <property type="term" value="C:ESCRT I complex"/>
    <property type="evidence" value="ECO:0007669"/>
    <property type="project" value="UniProtKB-ARBA"/>
</dbReference>
<name>A0A0E0NQR1_ORYRU</name>
<feature type="region of interest" description="Disordered" evidence="10">
    <location>
        <begin position="124"/>
        <end position="189"/>
    </location>
</feature>
<dbReference type="HOGENOM" id="CLU_788419_0_0_1"/>
<dbReference type="GO" id="GO:0006612">
    <property type="term" value="P:protein targeting to membrane"/>
    <property type="evidence" value="ECO:0007669"/>
    <property type="project" value="TreeGrafter"/>
</dbReference>
<sequence length="352" mass="39334">MQTQTKPKSQRLHGPTESPPILSPRPSPRPTPRRLSPPLSLLLLPQIPIAYSPSTSRPPSIAASLAPTRSNANATRSPPRHLAAVRPGLRDPRRPSLSAARTGNSVSRLISADCSSTMSWRFPLFGSNSQQQQPDPNFQDNPTQPWYPQSVVGSSSHPSTPSSSNVGPHQRASDNSQSSSRAQQPSPAEAAGIIARLKDKSVDELQRLLKDKEAYNAFFNSLDQVKTQNNLRDELRKETVQLARENLEKEQRILELRNQCTIIRTTELAAAQDRLAELERQKDEIMRSYSPAALLDKLQKSMAKLDEESEELHQKFLEKDIDLPTFVQKYKKLRAAYHKQALLHLAGKTSLR</sequence>
<evidence type="ECO:0000256" key="2">
    <source>
        <dbReference type="ARBA" id="ARBA00007617"/>
    </source>
</evidence>
<evidence type="ECO:0000313" key="12">
    <source>
        <dbReference type="EnsemblPlants" id="ORUFI03G06220.1"/>
    </source>
</evidence>
<evidence type="ECO:0000256" key="10">
    <source>
        <dbReference type="SAM" id="MobiDB-lite"/>
    </source>
</evidence>
<feature type="compositionally biased region" description="Pro residues" evidence="10">
    <location>
        <begin position="17"/>
        <end position="30"/>
    </location>
</feature>